<dbReference type="InterPro" id="IPR035466">
    <property type="entry name" value="GlmS/AgaS_SIS"/>
</dbReference>
<dbReference type="FunFam" id="3.60.20.10:FF:000006">
    <property type="entry name" value="Glutamine--fructose-6-phosphate aminotransferase [isomerizing]"/>
    <property type="match status" value="1"/>
</dbReference>
<evidence type="ECO:0000256" key="3">
    <source>
        <dbReference type="ARBA" id="ARBA00012916"/>
    </source>
</evidence>
<dbReference type="PATRIC" id="fig|1423729.3.peg.1707"/>
<keyword evidence="8" id="KW-0677">Repeat</keyword>
<evidence type="ECO:0000259" key="12">
    <source>
        <dbReference type="PROSITE" id="PS51464"/>
    </source>
</evidence>
<evidence type="ECO:0000259" key="11">
    <source>
        <dbReference type="PROSITE" id="PS51278"/>
    </source>
</evidence>
<dbReference type="Pfam" id="PF01380">
    <property type="entry name" value="SIS"/>
    <property type="match status" value="2"/>
</dbReference>
<comment type="caution">
    <text evidence="13">The sequence shown here is derived from an EMBL/GenBank/DDBJ whole genome shotgun (WGS) entry which is preliminary data.</text>
</comment>
<comment type="subcellular location">
    <subcellularLocation>
        <location evidence="2 10">Cytoplasm</location>
    </subcellularLocation>
</comment>
<dbReference type="GO" id="GO:0005975">
    <property type="term" value="P:carbohydrate metabolic process"/>
    <property type="evidence" value="ECO:0007669"/>
    <property type="project" value="UniProtKB-UniRule"/>
</dbReference>
<comment type="function">
    <text evidence="10">Catalyzes the first step in hexosamine metabolism, converting fructose-6P into glucosamine-6P using glutamine as a nitrogen source.</text>
</comment>
<evidence type="ECO:0000256" key="9">
    <source>
        <dbReference type="ARBA" id="ARBA00022962"/>
    </source>
</evidence>
<dbReference type="GO" id="GO:0006002">
    <property type="term" value="P:fructose 6-phosphate metabolic process"/>
    <property type="evidence" value="ECO:0007669"/>
    <property type="project" value="TreeGrafter"/>
</dbReference>
<name>A0A0R2CMN7_9LACO</name>
<proteinExistence type="inferred from homology"/>
<dbReference type="NCBIfam" id="NF001484">
    <property type="entry name" value="PRK00331.1"/>
    <property type="match status" value="1"/>
</dbReference>
<keyword evidence="14" id="KW-1185">Reference proteome</keyword>
<evidence type="ECO:0000256" key="6">
    <source>
        <dbReference type="ARBA" id="ARBA00022576"/>
    </source>
</evidence>
<dbReference type="GO" id="GO:0005829">
    <property type="term" value="C:cytosol"/>
    <property type="evidence" value="ECO:0007669"/>
    <property type="project" value="TreeGrafter"/>
</dbReference>
<dbReference type="GO" id="GO:0097367">
    <property type="term" value="F:carbohydrate derivative binding"/>
    <property type="evidence" value="ECO:0007669"/>
    <property type="project" value="InterPro"/>
</dbReference>
<evidence type="ECO:0000256" key="7">
    <source>
        <dbReference type="ARBA" id="ARBA00022679"/>
    </source>
</evidence>
<dbReference type="SUPFAM" id="SSF56235">
    <property type="entry name" value="N-terminal nucleophile aminohydrolases (Ntn hydrolases)"/>
    <property type="match status" value="1"/>
</dbReference>
<keyword evidence="6 10" id="KW-0032">Aminotransferase</keyword>
<dbReference type="GO" id="GO:0004360">
    <property type="term" value="F:glutamine-fructose-6-phosphate transaminase (isomerizing) activity"/>
    <property type="evidence" value="ECO:0007669"/>
    <property type="project" value="UniProtKB-UniRule"/>
</dbReference>
<feature type="active site" description="Nucleophile; for GATase activity" evidence="10">
    <location>
        <position position="10"/>
    </location>
</feature>
<dbReference type="FunFam" id="3.40.50.10490:FF:000022">
    <property type="entry name" value="Glutamine--fructose-6-phosphate aminotransferase [isomerizing]"/>
    <property type="match status" value="1"/>
</dbReference>
<dbReference type="InterPro" id="IPR001347">
    <property type="entry name" value="SIS_dom"/>
</dbReference>
<dbReference type="SUPFAM" id="SSF53697">
    <property type="entry name" value="SIS domain"/>
    <property type="match status" value="1"/>
</dbReference>
<dbReference type="InterPro" id="IPR029055">
    <property type="entry name" value="Ntn_hydrolases_N"/>
</dbReference>
<dbReference type="FunFam" id="3.40.50.10490:FF:000001">
    <property type="entry name" value="Glutamine--fructose-6-phosphate aminotransferase [isomerizing]"/>
    <property type="match status" value="1"/>
</dbReference>
<dbReference type="CDD" id="cd05008">
    <property type="entry name" value="SIS_GlmS_GlmD_1"/>
    <property type="match status" value="1"/>
</dbReference>
<evidence type="ECO:0000313" key="14">
    <source>
        <dbReference type="Proteomes" id="UP000051131"/>
    </source>
</evidence>
<keyword evidence="7 10" id="KW-0808">Transferase</keyword>
<feature type="domain" description="SIS" evidence="12">
    <location>
        <begin position="467"/>
        <end position="604"/>
    </location>
</feature>
<dbReference type="Gene3D" id="3.40.50.10490">
    <property type="entry name" value="Glucose-6-phosphate isomerase like protein, domain 1"/>
    <property type="match status" value="2"/>
</dbReference>
<dbReference type="STRING" id="1423729.FC80_GL001682"/>
<feature type="active site" description="For Fru-6P isomerization activity" evidence="10">
    <location>
        <position position="609"/>
    </location>
</feature>
<dbReference type="CDD" id="cd00714">
    <property type="entry name" value="GFAT"/>
    <property type="match status" value="1"/>
</dbReference>
<dbReference type="Pfam" id="PF13522">
    <property type="entry name" value="GATase_6"/>
    <property type="match status" value="1"/>
</dbReference>
<evidence type="ECO:0000256" key="8">
    <source>
        <dbReference type="ARBA" id="ARBA00022737"/>
    </source>
</evidence>
<feature type="domain" description="Glutamine amidotransferase type-2" evidence="11">
    <location>
        <begin position="10"/>
        <end position="229"/>
    </location>
</feature>
<accession>A0A0R2CMN7</accession>
<sequence>MVRKAGFGMCGIVGVTGRVNAVEILLNGLQRLEYRGYDSAGIYVNSQDGKEYLVKEKGRIDDLRAEIGKEVHGSSGIGHTRWATHGVPSKENAHPHVSADGRYFLVHNGVIGNFAQLKATYLQDITFASDTDTEVIVQLIAKFAKEENLSTKEAFKKVISLVDESSSYSFLLMDNLEPETLYVAKNKSPLLIGVGDGFNVVCSDAIAMLDQTHDFIELVDGEIVIVKPQDVTIEDVTGRVIKRAPFHVNTDASEVEKGAYPYYMLKEIDEQPGVMRSLIEHYVSDDGTIVIDQSLLDSMKQADRLYIVAAGTSYHAGLVGKELFERLTQTPTEVHVASEFGYNPPLLSKKPFFIFLTQSGETADSRQVLSQINEWGYESLTITNVENSTLSREATFTLLLYAGPEIAVASTKAYTAQIALEAILAKKFGEIKQVAIAKSFDVAHELTMVANGMQELVDEKGQYEQIAANALATTRNAFYIGRAIDYDVAQEAALKLKEVSYVQTEGFASGELKHGTIALIEEGTPVIAIITEEKTAKHTRSNTQEVLARGANVINIASRYLSEDGDQIILPDVHPLLTPLLSIVPCQLLAYYTSLQRGYDVDKPRNLAKSVTVE</sequence>
<dbReference type="CDD" id="cd05009">
    <property type="entry name" value="SIS_GlmS_GlmD_2"/>
    <property type="match status" value="1"/>
</dbReference>
<dbReference type="InterPro" id="IPR017932">
    <property type="entry name" value="GATase_2_dom"/>
</dbReference>
<reference evidence="13 14" key="1">
    <citation type="journal article" date="2015" name="Genome Announc.">
        <title>Expanding the biotechnology potential of lactobacilli through comparative genomics of 213 strains and associated genera.</title>
        <authorList>
            <person name="Sun Z."/>
            <person name="Harris H.M."/>
            <person name="McCann A."/>
            <person name="Guo C."/>
            <person name="Argimon S."/>
            <person name="Zhang W."/>
            <person name="Yang X."/>
            <person name="Jeffery I.B."/>
            <person name="Cooney J.C."/>
            <person name="Kagawa T.F."/>
            <person name="Liu W."/>
            <person name="Song Y."/>
            <person name="Salvetti E."/>
            <person name="Wrobel A."/>
            <person name="Rasinkangas P."/>
            <person name="Parkhill J."/>
            <person name="Rea M.C."/>
            <person name="O'Sullivan O."/>
            <person name="Ritari J."/>
            <person name="Douillard F.P."/>
            <person name="Paul Ross R."/>
            <person name="Yang R."/>
            <person name="Briner A.E."/>
            <person name="Felis G.E."/>
            <person name="de Vos W.M."/>
            <person name="Barrangou R."/>
            <person name="Klaenhammer T.R."/>
            <person name="Caufield P.W."/>
            <person name="Cui Y."/>
            <person name="Zhang H."/>
            <person name="O'Toole P.W."/>
        </authorList>
    </citation>
    <scope>NUCLEOTIDE SEQUENCE [LARGE SCALE GENOMIC DNA]</scope>
    <source>
        <strain evidence="13 14">DSM 21116</strain>
    </source>
</reference>
<evidence type="ECO:0000256" key="10">
    <source>
        <dbReference type="HAMAP-Rule" id="MF_00164"/>
    </source>
</evidence>
<dbReference type="Gene3D" id="3.60.20.10">
    <property type="entry name" value="Glutamine Phosphoribosylpyrophosphate, subunit 1, domain 1"/>
    <property type="match status" value="1"/>
</dbReference>
<gene>
    <name evidence="10" type="primary">glmS</name>
    <name evidence="13" type="ORF">FC80_GL001682</name>
</gene>
<feature type="initiator methionine" description="Removed" evidence="10">
    <location>
        <position position="9"/>
    </location>
</feature>
<dbReference type="PANTHER" id="PTHR10937:SF0">
    <property type="entry name" value="GLUTAMINE--FRUCTOSE-6-PHOSPHATE TRANSAMINASE (ISOMERIZING)"/>
    <property type="match status" value="1"/>
</dbReference>
<evidence type="ECO:0000256" key="5">
    <source>
        <dbReference type="ARBA" id="ARBA00022490"/>
    </source>
</evidence>
<dbReference type="InterPro" id="IPR046348">
    <property type="entry name" value="SIS_dom_sf"/>
</dbReference>
<dbReference type="GO" id="GO:0006487">
    <property type="term" value="P:protein N-linked glycosylation"/>
    <property type="evidence" value="ECO:0007669"/>
    <property type="project" value="TreeGrafter"/>
</dbReference>
<dbReference type="EC" id="2.6.1.16" evidence="3 10"/>
<dbReference type="AlphaFoldDB" id="A0A0R2CMN7"/>
<comment type="subunit">
    <text evidence="10">Homodimer.</text>
</comment>
<comment type="catalytic activity">
    <reaction evidence="1 10">
        <text>D-fructose 6-phosphate + L-glutamine = D-glucosamine 6-phosphate + L-glutamate</text>
        <dbReference type="Rhea" id="RHEA:13237"/>
        <dbReference type="ChEBI" id="CHEBI:29985"/>
        <dbReference type="ChEBI" id="CHEBI:58359"/>
        <dbReference type="ChEBI" id="CHEBI:58725"/>
        <dbReference type="ChEBI" id="CHEBI:61527"/>
        <dbReference type="EC" id="2.6.1.16"/>
    </reaction>
</comment>
<protein>
    <recommendedName>
        <fullName evidence="4 10">Glutamine--fructose-6-phosphate aminotransferase [isomerizing]</fullName>
        <ecNumber evidence="3 10">2.6.1.16</ecNumber>
    </recommendedName>
    <alternativeName>
        <fullName evidence="10">D-fructose-6-phosphate amidotransferase</fullName>
    </alternativeName>
    <alternativeName>
        <fullName evidence="10">GFAT</fullName>
    </alternativeName>
    <alternativeName>
        <fullName evidence="10">Glucosamine-6-phosphate synthase</fullName>
    </alternativeName>
    <alternativeName>
        <fullName evidence="10">Hexosephosphate aminotransferase</fullName>
    </alternativeName>
    <alternativeName>
        <fullName evidence="10">L-glutamine--D-fructose-6-phosphate amidotransferase</fullName>
    </alternativeName>
</protein>
<feature type="domain" description="SIS" evidence="12">
    <location>
        <begin position="295"/>
        <end position="434"/>
    </location>
</feature>
<dbReference type="NCBIfam" id="TIGR01135">
    <property type="entry name" value="glmS"/>
    <property type="match status" value="1"/>
</dbReference>
<organism evidence="13 14">
    <name type="scientific">Liquorilactobacillus cacaonum DSM 21116</name>
    <dbReference type="NCBI Taxonomy" id="1423729"/>
    <lineage>
        <taxon>Bacteria</taxon>
        <taxon>Bacillati</taxon>
        <taxon>Bacillota</taxon>
        <taxon>Bacilli</taxon>
        <taxon>Lactobacillales</taxon>
        <taxon>Lactobacillaceae</taxon>
        <taxon>Liquorilactobacillus</taxon>
    </lineage>
</organism>
<keyword evidence="9" id="KW-0315">Glutamine amidotransferase</keyword>
<dbReference type="Proteomes" id="UP000051131">
    <property type="component" value="Unassembled WGS sequence"/>
</dbReference>
<dbReference type="HAMAP" id="MF_00164">
    <property type="entry name" value="GlmS"/>
    <property type="match status" value="1"/>
</dbReference>
<keyword evidence="5 10" id="KW-0963">Cytoplasm</keyword>
<evidence type="ECO:0000313" key="13">
    <source>
        <dbReference type="EMBL" id="KRM92743.1"/>
    </source>
</evidence>
<evidence type="ECO:0000256" key="1">
    <source>
        <dbReference type="ARBA" id="ARBA00001031"/>
    </source>
</evidence>
<dbReference type="PANTHER" id="PTHR10937">
    <property type="entry name" value="GLUCOSAMINE--FRUCTOSE-6-PHOSPHATE AMINOTRANSFERASE, ISOMERIZING"/>
    <property type="match status" value="1"/>
</dbReference>
<dbReference type="InterPro" id="IPR047084">
    <property type="entry name" value="GFAT_N"/>
</dbReference>
<dbReference type="InterPro" id="IPR005855">
    <property type="entry name" value="GFAT"/>
</dbReference>
<dbReference type="PROSITE" id="PS51464">
    <property type="entry name" value="SIS"/>
    <property type="match status" value="2"/>
</dbReference>
<evidence type="ECO:0000256" key="2">
    <source>
        <dbReference type="ARBA" id="ARBA00004496"/>
    </source>
</evidence>
<dbReference type="PROSITE" id="PS51278">
    <property type="entry name" value="GATASE_TYPE_2"/>
    <property type="match status" value="1"/>
</dbReference>
<dbReference type="InterPro" id="IPR035490">
    <property type="entry name" value="GlmS/FrlB_SIS"/>
</dbReference>
<dbReference type="EMBL" id="AYZE01000005">
    <property type="protein sequence ID" value="KRM92743.1"/>
    <property type="molecule type" value="Genomic_DNA"/>
</dbReference>
<dbReference type="GO" id="GO:0006047">
    <property type="term" value="P:UDP-N-acetylglucosamine metabolic process"/>
    <property type="evidence" value="ECO:0007669"/>
    <property type="project" value="TreeGrafter"/>
</dbReference>
<evidence type="ECO:0000256" key="4">
    <source>
        <dbReference type="ARBA" id="ARBA00016090"/>
    </source>
</evidence>